<name>A0ABV4DW01_9CLOT</name>
<evidence type="ECO:0000313" key="1">
    <source>
        <dbReference type="EMBL" id="MEY8763424.1"/>
    </source>
</evidence>
<evidence type="ECO:0000313" key="2">
    <source>
        <dbReference type="Proteomes" id="UP001565220"/>
    </source>
</evidence>
<protein>
    <recommendedName>
        <fullName evidence="3">Twitching motility protein PilT</fullName>
    </recommendedName>
</protein>
<dbReference type="Proteomes" id="UP001565220">
    <property type="component" value="Unassembled WGS sequence"/>
</dbReference>
<proteinExistence type="predicted"/>
<evidence type="ECO:0008006" key="3">
    <source>
        <dbReference type="Google" id="ProtNLM"/>
    </source>
</evidence>
<dbReference type="RefSeq" id="WP_294180071.1">
    <property type="nucleotide sequence ID" value="NZ_JBGFFE010000007.1"/>
</dbReference>
<sequence>MIHVFCSERGSGKTKELINLANEKARIGRGHVVYVDDDRGPLYQLNREIRFIATSDFKLKKMETFYGFLCGILSGDYDIDTIFVDGLFNIIDGNLENMSHLFYDIEKLSEEYRVNFYISINEEREKIPEFIMKYVA</sequence>
<gene>
    <name evidence="1" type="ORF">AB8S09_07185</name>
</gene>
<comment type="caution">
    <text evidence="1">The sequence shown here is derived from an EMBL/GenBank/DDBJ whole genome shotgun (WGS) entry which is preliminary data.</text>
</comment>
<accession>A0ABV4DW01</accession>
<keyword evidence="2" id="KW-1185">Reference proteome</keyword>
<dbReference type="EMBL" id="JBGFFE010000007">
    <property type="protein sequence ID" value="MEY8763424.1"/>
    <property type="molecule type" value="Genomic_DNA"/>
</dbReference>
<organism evidence="1 2">
    <name type="scientific">Clostridium lapidicellarium</name>
    <dbReference type="NCBI Taxonomy" id="3240931"/>
    <lineage>
        <taxon>Bacteria</taxon>
        <taxon>Bacillati</taxon>
        <taxon>Bacillota</taxon>
        <taxon>Clostridia</taxon>
        <taxon>Eubacteriales</taxon>
        <taxon>Clostridiaceae</taxon>
        <taxon>Clostridium</taxon>
    </lineage>
</organism>
<reference evidence="1 2" key="1">
    <citation type="submission" date="2024-08" db="EMBL/GenBank/DDBJ databases">
        <title>Clostridium lapicellarii sp. nov., and Clostridium renhuaiense sp. nov., two species isolated from the mud in a fermentation cellar used for producing sauce-flavour Chinese liquors.</title>
        <authorList>
            <person name="Yang F."/>
            <person name="Wang H."/>
            <person name="Chen L.Q."/>
            <person name="Zhou N."/>
            <person name="Lu J.J."/>
            <person name="Pu X.X."/>
            <person name="Wan B."/>
            <person name="Wang L."/>
            <person name="Liu S.J."/>
        </authorList>
    </citation>
    <scope>NUCLEOTIDE SEQUENCE [LARGE SCALE GENOMIC DNA]</scope>
    <source>
        <strain evidence="1 2">MT-113</strain>
    </source>
</reference>